<dbReference type="Pfam" id="PF13359">
    <property type="entry name" value="DDE_Tnp_4"/>
    <property type="match status" value="1"/>
</dbReference>
<dbReference type="EMBL" id="JARBHB010000010">
    <property type="protein sequence ID" value="KAJ8874659.1"/>
    <property type="molecule type" value="Genomic_DNA"/>
</dbReference>
<keyword evidence="2" id="KW-0479">Metal-binding</keyword>
<gene>
    <name evidence="4" type="ORF">PR048_025525</name>
</gene>
<accession>A0ABQ9GRP0</accession>
<evidence type="ECO:0000259" key="3">
    <source>
        <dbReference type="Pfam" id="PF13359"/>
    </source>
</evidence>
<evidence type="ECO:0000313" key="5">
    <source>
        <dbReference type="Proteomes" id="UP001159363"/>
    </source>
</evidence>
<proteinExistence type="predicted"/>
<comment type="cofactor">
    <cofactor evidence="1">
        <name>a divalent metal cation</name>
        <dbReference type="ChEBI" id="CHEBI:60240"/>
    </cofactor>
</comment>
<evidence type="ECO:0000256" key="1">
    <source>
        <dbReference type="ARBA" id="ARBA00001968"/>
    </source>
</evidence>
<dbReference type="Proteomes" id="UP001159363">
    <property type="component" value="Chromosome 9"/>
</dbReference>
<keyword evidence="5" id="KW-1185">Reference proteome</keyword>
<protein>
    <recommendedName>
        <fullName evidence="3">DDE Tnp4 domain-containing protein</fullName>
    </recommendedName>
</protein>
<evidence type="ECO:0000256" key="2">
    <source>
        <dbReference type="ARBA" id="ARBA00022723"/>
    </source>
</evidence>
<evidence type="ECO:0000313" key="4">
    <source>
        <dbReference type="EMBL" id="KAJ8874659.1"/>
    </source>
</evidence>
<reference evidence="4 5" key="1">
    <citation type="submission" date="2023-02" db="EMBL/GenBank/DDBJ databases">
        <title>LHISI_Scaffold_Assembly.</title>
        <authorList>
            <person name="Stuart O.P."/>
            <person name="Cleave R."/>
            <person name="Magrath M.J.L."/>
            <person name="Mikheyev A.S."/>
        </authorList>
    </citation>
    <scope>NUCLEOTIDE SEQUENCE [LARGE SCALE GENOMIC DNA]</scope>
    <source>
        <strain evidence="4">Daus_M_001</strain>
        <tissue evidence="4">Leg muscle</tissue>
    </source>
</reference>
<name>A0ABQ9GRP0_9NEOP</name>
<dbReference type="InterPro" id="IPR027806">
    <property type="entry name" value="HARBI1_dom"/>
</dbReference>
<comment type="caution">
    <text evidence="4">The sequence shown here is derived from an EMBL/GenBank/DDBJ whole genome shotgun (WGS) entry which is preliminary data.</text>
</comment>
<sequence length="140" mass="15539">MLERGDFRNGVVISDSGYGPSSHLLPPFRNPATPAEPLYNEALIRTRNTVERQYGVWKACFPDLELAMRLQLENVQAVTVACAVLHNIATDSNEPEPPADPDVHVRVARALEDGEIPLVQEVGGPEAARQTFVQYFDDLR</sequence>
<organism evidence="4 5">
    <name type="scientific">Dryococelus australis</name>
    <dbReference type="NCBI Taxonomy" id="614101"/>
    <lineage>
        <taxon>Eukaryota</taxon>
        <taxon>Metazoa</taxon>
        <taxon>Ecdysozoa</taxon>
        <taxon>Arthropoda</taxon>
        <taxon>Hexapoda</taxon>
        <taxon>Insecta</taxon>
        <taxon>Pterygota</taxon>
        <taxon>Neoptera</taxon>
        <taxon>Polyneoptera</taxon>
        <taxon>Phasmatodea</taxon>
        <taxon>Verophasmatodea</taxon>
        <taxon>Anareolatae</taxon>
        <taxon>Phasmatidae</taxon>
        <taxon>Eurycanthinae</taxon>
        <taxon>Dryococelus</taxon>
    </lineage>
</organism>
<feature type="domain" description="DDE Tnp4" evidence="3">
    <location>
        <begin position="9"/>
        <end position="87"/>
    </location>
</feature>